<evidence type="ECO:0000313" key="4">
    <source>
        <dbReference type="Proteomes" id="UP001201463"/>
    </source>
</evidence>
<dbReference type="EMBL" id="JAJTWT010000010">
    <property type="protein sequence ID" value="MCE4539773.1"/>
    <property type="molecule type" value="Genomic_DNA"/>
</dbReference>
<keyword evidence="1" id="KW-0378">Hydrolase</keyword>
<protein>
    <submittedName>
        <fullName evidence="3">PaaI family thioesterase</fullName>
    </submittedName>
</protein>
<gene>
    <name evidence="3" type="ORF">LXT12_21215</name>
</gene>
<evidence type="ECO:0000259" key="2">
    <source>
        <dbReference type="Pfam" id="PF03061"/>
    </source>
</evidence>
<sequence>MPPSAPSADDLLAQWQADEAAVRARQRPDTGLAPRALFAGKTGLQQMQALLDGEGPPPPISETLDFVLISVADGEAVFQGRPQFKHYNPLGTVHGGWFATLLDSALGCSVHTTLPVGRGYTTLEFKVNLVRALTDQVPLVRAIGKVVHRGRQVTTAEADLVGHDGRLYAHASTTCLLFDLPQR</sequence>
<dbReference type="RefSeq" id="WP_233394289.1">
    <property type="nucleotide sequence ID" value="NZ_JAJTWT010000010.1"/>
</dbReference>
<dbReference type="PANTHER" id="PTHR43240:SF1">
    <property type="entry name" value="BLR5584 PROTEIN"/>
    <property type="match status" value="1"/>
</dbReference>
<dbReference type="Pfam" id="PF03061">
    <property type="entry name" value="4HBT"/>
    <property type="match status" value="1"/>
</dbReference>
<reference evidence="3 4" key="1">
    <citation type="submission" date="2021-12" db="EMBL/GenBank/DDBJ databases">
        <title>Genome seq of p7.</title>
        <authorList>
            <person name="Seo T."/>
        </authorList>
    </citation>
    <scope>NUCLEOTIDE SEQUENCE [LARGE SCALE GENOMIC DNA]</scope>
    <source>
        <strain evidence="3 4">P7</strain>
    </source>
</reference>
<dbReference type="InterPro" id="IPR003736">
    <property type="entry name" value="PAAI_dom"/>
</dbReference>
<evidence type="ECO:0000256" key="1">
    <source>
        <dbReference type="ARBA" id="ARBA00022801"/>
    </source>
</evidence>
<name>A0ABS8XM68_9BURK</name>
<dbReference type="Proteomes" id="UP001201463">
    <property type="component" value="Unassembled WGS sequence"/>
</dbReference>
<evidence type="ECO:0000313" key="3">
    <source>
        <dbReference type="EMBL" id="MCE4539773.1"/>
    </source>
</evidence>
<dbReference type="Gene3D" id="3.10.129.10">
    <property type="entry name" value="Hotdog Thioesterase"/>
    <property type="match status" value="1"/>
</dbReference>
<dbReference type="CDD" id="cd03443">
    <property type="entry name" value="PaaI_thioesterase"/>
    <property type="match status" value="1"/>
</dbReference>
<comment type="caution">
    <text evidence="3">The sequence shown here is derived from an EMBL/GenBank/DDBJ whole genome shotgun (WGS) entry which is preliminary data.</text>
</comment>
<dbReference type="InterPro" id="IPR006683">
    <property type="entry name" value="Thioestr_dom"/>
</dbReference>
<proteinExistence type="predicted"/>
<dbReference type="InterPro" id="IPR029069">
    <property type="entry name" value="HotDog_dom_sf"/>
</dbReference>
<dbReference type="PANTHER" id="PTHR43240">
    <property type="entry name" value="1,4-DIHYDROXY-2-NAPHTHOYL-COA THIOESTERASE 1"/>
    <property type="match status" value="1"/>
</dbReference>
<dbReference type="SUPFAM" id="SSF54637">
    <property type="entry name" value="Thioesterase/thiol ester dehydrase-isomerase"/>
    <property type="match status" value="1"/>
</dbReference>
<organism evidence="3 4">
    <name type="scientific">Pelomonas caseinilytica</name>
    <dbReference type="NCBI Taxonomy" id="2906763"/>
    <lineage>
        <taxon>Bacteria</taxon>
        <taxon>Pseudomonadati</taxon>
        <taxon>Pseudomonadota</taxon>
        <taxon>Betaproteobacteria</taxon>
        <taxon>Burkholderiales</taxon>
        <taxon>Sphaerotilaceae</taxon>
        <taxon>Roseateles</taxon>
    </lineage>
</organism>
<accession>A0ABS8XM68</accession>
<feature type="domain" description="Thioesterase" evidence="2">
    <location>
        <begin position="91"/>
        <end position="167"/>
    </location>
</feature>
<keyword evidence="4" id="KW-1185">Reference proteome</keyword>
<dbReference type="NCBIfam" id="TIGR00369">
    <property type="entry name" value="unchar_dom_1"/>
    <property type="match status" value="1"/>
</dbReference>